<gene>
    <name evidence="2" type="ORF">FB567DRAFT_619134</name>
</gene>
<proteinExistence type="predicted"/>
<comment type="caution">
    <text evidence="2">The sequence shown here is derived from an EMBL/GenBank/DDBJ whole genome shotgun (WGS) entry which is preliminary data.</text>
</comment>
<dbReference type="OrthoDB" id="3800281at2759"/>
<accession>A0A8K0W023</accession>
<protein>
    <submittedName>
        <fullName evidence="2">Uncharacterized protein</fullName>
    </submittedName>
</protein>
<evidence type="ECO:0000313" key="2">
    <source>
        <dbReference type="EMBL" id="KAH7089808.1"/>
    </source>
</evidence>
<keyword evidence="3" id="KW-1185">Reference proteome</keyword>
<evidence type="ECO:0000313" key="3">
    <source>
        <dbReference type="Proteomes" id="UP000813461"/>
    </source>
</evidence>
<dbReference type="AlphaFoldDB" id="A0A8K0W023"/>
<feature type="region of interest" description="Disordered" evidence="1">
    <location>
        <begin position="73"/>
        <end position="117"/>
    </location>
</feature>
<sequence length="259" mass="28922">MVEMALANQPNRTRKATVKAVAAATCGVKKRCSPRLKLGKAVRYAIGLEDFECQSTPNSALPEVQKRRRHLIEDSASDSESEDEPESEELDTLSGDNIEYNSRDQLDHRESYDSRLESGNEEYELDDFVVDDDEVDDISDVSSVVTITPESFGEERRLSLASLGESSQWDFEVQPVMSDFSASDVAEEITDAVCRFSRRCNRNCAPLHLVLASEMLEDKEVVDSLQSAIKQGLGQFDATRDNNVLVVVGPKKYLRNVHP</sequence>
<evidence type="ECO:0000256" key="1">
    <source>
        <dbReference type="SAM" id="MobiDB-lite"/>
    </source>
</evidence>
<feature type="compositionally biased region" description="Acidic residues" evidence="1">
    <location>
        <begin position="75"/>
        <end position="91"/>
    </location>
</feature>
<reference evidence="2" key="1">
    <citation type="journal article" date="2021" name="Nat. Commun.">
        <title>Genetic determinants of endophytism in the Arabidopsis root mycobiome.</title>
        <authorList>
            <person name="Mesny F."/>
            <person name="Miyauchi S."/>
            <person name="Thiergart T."/>
            <person name="Pickel B."/>
            <person name="Atanasova L."/>
            <person name="Karlsson M."/>
            <person name="Huettel B."/>
            <person name="Barry K.W."/>
            <person name="Haridas S."/>
            <person name="Chen C."/>
            <person name="Bauer D."/>
            <person name="Andreopoulos W."/>
            <person name="Pangilinan J."/>
            <person name="LaButti K."/>
            <person name="Riley R."/>
            <person name="Lipzen A."/>
            <person name="Clum A."/>
            <person name="Drula E."/>
            <person name="Henrissat B."/>
            <person name="Kohler A."/>
            <person name="Grigoriev I.V."/>
            <person name="Martin F.M."/>
            <person name="Hacquard S."/>
        </authorList>
    </citation>
    <scope>NUCLEOTIDE SEQUENCE</scope>
    <source>
        <strain evidence="2">MPI-SDFR-AT-0120</strain>
    </source>
</reference>
<name>A0A8K0W023_9PLEO</name>
<dbReference type="EMBL" id="JAGMVJ010000006">
    <property type="protein sequence ID" value="KAH7089808.1"/>
    <property type="molecule type" value="Genomic_DNA"/>
</dbReference>
<organism evidence="2 3">
    <name type="scientific">Paraphoma chrysanthemicola</name>
    <dbReference type="NCBI Taxonomy" id="798071"/>
    <lineage>
        <taxon>Eukaryota</taxon>
        <taxon>Fungi</taxon>
        <taxon>Dikarya</taxon>
        <taxon>Ascomycota</taxon>
        <taxon>Pezizomycotina</taxon>
        <taxon>Dothideomycetes</taxon>
        <taxon>Pleosporomycetidae</taxon>
        <taxon>Pleosporales</taxon>
        <taxon>Pleosporineae</taxon>
        <taxon>Phaeosphaeriaceae</taxon>
        <taxon>Paraphoma</taxon>
    </lineage>
</organism>
<dbReference type="Proteomes" id="UP000813461">
    <property type="component" value="Unassembled WGS sequence"/>
</dbReference>
<feature type="compositionally biased region" description="Basic and acidic residues" evidence="1">
    <location>
        <begin position="101"/>
        <end position="117"/>
    </location>
</feature>